<evidence type="ECO:0000313" key="4">
    <source>
        <dbReference type="EMBL" id="PWZ74603.1"/>
    </source>
</evidence>
<gene>
    <name evidence="4" type="ORF">DD902_08015</name>
    <name evidence="5" type="ORF">DD924_08375</name>
    <name evidence="6" type="ORF">DV961_12100</name>
    <name evidence="3" type="ORF">EGV54_08355</name>
</gene>
<evidence type="ECO:0000313" key="9">
    <source>
        <dbReference type="Proteomes" id="UP000256409"/>
    </source>
</evidence>
<proteinExistence type="predicted"/>
<dbReference type="Proteomes" id="UP000246351">
    <property type="component" value="Unassembled WGS sequence"/>
</dbReference>
<evidence type="ECO:0000313" key="5">
    <source>
        <dbReference type="EMBL" id="PWZ98391.1"/>
    </source>
</evidence>
<dbReference type="Proteomes" id="UP000246800">
    <property type="component" value="Unassembled WGS sequence"/>
</dbReference>
<dbReference type="Proteomes" id="UP000256409">
    <property type="component" value="Unassembled WGS sequence"/>
</dbReference>
<evidence type="ECO:0000313" key="6">
    <source>
        <dbReference type="EMBL" id="REA80274.1"/>
    </source>
</evidence>
<name>A0A166NNU3_STAPS</name>
<evidence type="ECO:0000313" key="10">
    <source>
        <dbReference type="Proteomes" id="UP000600220"/>
    </source>
</evidence>
<reference evidence="7 8" key="1">
    <citation type="journal article" date="2018" name="Vet. Microbiol.">
        <title>Clonal diversity and geographic distribution of methicillin-resistant Staphylococcus pseudintermedius from Australian animals: Discovery of novel sequence types.</title>
        <authorList>
            <person name="Worthing K.A."/>
            <person name="Abraham S."/>
            <person name="Coombs G.W."/>
            <person name="Pang S."/>
            <person name="Saputra S."/>
            <person name="Jordan D."/>
            <person name="Trott D.J."/>
            <person name="Norris J.M."/>
        </authorList>
    </citation>
    <scope>NUCLEOTIDE SEQUENCE [LARGE SCALE GENOMIC DNA]</scope>
    <source>
        <strain evidence="4 8">ST525 1</strain>
        <strain evidence="5 7">ST71 3</strain>
    </source>
</reference>
<sequence>MKYLNNNALIYILFTPVASLIIWLFSTHTFTQLVNIFFTISILVGILLFTLLVVQEGILDVTSYGFRKFRYQMMRKKNRSRLEDDEFFNPKAPKKAHHFVSPWIKPALIMQLVYFLLAIIIAYLI</sequence>
<evidence type="ECO:0000313" key="8">
    <source>
        <dbReference type="Proteomes" id="UP000246800"/>
    </source>
</evidence>
<evidence type="ECO:0000259" key="2">
    <source>
        <dbReference type="Pfam" id="PF13038"/>
    </source>
</evidence>
<dbReference type="EMBL" id="AAXKXX010000012">
    <property type="protein sequence ID" value="EGQ4385101.1"/>
    <property type="molecule type" value="Genomic_DNA"/>
</dbReference>
<comment type="caution">
    <text evidence="4">The sequence shown here is derived from an EMBL/GenBank/DDBJ whole genome shotgun (WGS) entry which is preliminary data.</text>
</comment>
<evidence type="ECO:0000256" key="1">
    <source>
        <dbReference type="SAM" id="Phobius"/>
    </source>
</evidence>
<dbReference type="InterPro" id="IPR025007">
    <property type="entry name" value="DUF3899"/>
</dbReference>
<keyword evidence="1" id="KW-1133">Transmembrane helix</keyword>
<dbReference type="AlphaFoldDB" id="A0A166NNU3"/>
<feature type="domain" description="DUF3899" evidence="2">
    <location>
        <begin position="34"/>
        <end position="122"/>
    </location>
</feature>
<dbReference type="OMA" id="KRMMKND"/>
<reference evidence="6" key="2">
    <citation type="journal article" date="2018" name="Vet. Microbiol.">
        <title>Methicillin-resistant staphylococci amongst veterinary personnel, personnel-owned pets, patients and the hospital environment of two small animal veterinary hospitals.</title>
        <authorList>
            <person name="Worthing K.A."/>
            <person name="Brown J."/>
            <person name="Gerber L."/>
            <person name="Abraham S."/>
            <person name="Trott D."/>
            <person name="Norris J.M."/>
        </authorList>
    </citation>
    <scope>NUCLEOTIDE SEQUENCE</scope>
    <source>
        <strain evidence="6">ST496-2</strain>
    </source>
</reference>
<dbReference type="STRING" id="937773.SPSINT_0667"/>
<dbReference type="EMBL" id="QEIV01000749">
    <property type="protein sequence ID" value="PWZ98391.1"/>
    <property type="molecule type" value="Genomic_DNA"/>
</dbReference>
<dbReference type="EMBL" id="QQPC01000106">
    <property type="protein sequence ID" value="REA80274.1"/>
    <property type="molecule type" value="Genomic_DNA"/>
</dbReference>
<keyword evidence="1" id="KW-0472">Membrane</keyword>
<feature type="transmembrane region" description="Helical" evidence="1">
    <location>
        <begin position="33"/>
        <end position="54"/>
    </location>
</feature>
<accession>A0A166NNU3</accession>
<protein>
    <submittedName>
        <fullName evidence="4">DUF3899 domain-containing protein</fullName>
    </submittedName>
</protein>
<organism evidence="4 8">
    <name type="scientific">Staphylococcus pseudintermedius</name>
    <dbReference type="NCBI Taxonomy" id="283734"/>
    <lineage>
        <taxon>Bacteria</taxon>
        <taxon>Bacillati</taxon>
        <taxon>Bacillota</taxon>
        <taxon>Bacilli</taxon>
        <taxon>Bacillales</taxon>
        <taxon>Staphylococcaceae</taxon>
        <taxon>Staphylococcus</taxon>
        <taxon>Staphylococcus intermedius group</taxon>
    </lineage>
</organism>
<feature type="transmembrane region" description="Helical" evidence="1">
    <location>
        <begin position="6"/>
        <end position="26"/>
    </location>
</feature>
<dbReference type="eggNOG" id="ENOG5032BNW">
    <property type="taxonomic scope" value="Bacteria"/>
</dbReference>
<reference evidence="9" key="3">
    <citation type="journal article" date="2018" name="Vet. Microbiol.">
        <title>Molecular epidemiology of methicillin-resistant staphylococci amongst veterinary personnel, personnel-owned pets, patients and the hospital environment of two companion animal veterinary hospitals.</title>
        <authorList>
            <person name="Worthing K.A."/>
            <person name="Brown J."/>
            <person name="Gerber L."/>
            <person name="Abraham S."/>
            <person name="Trott D."/>
            <person name="Norris J.M."/>
        </authorList>
    </citation>
    <scope>NUCLEOTIDE SEQUENCE [LARGE SCALE GENOMIC DNA]</scope>
    <source>
        <strain evidence="9">ST496-2</strain>
    </source>
</reference>
<evidence type="ECO:0000313" key="3">
    <source>
        <dbReference type="EMBL" id="EGQ4385101.1"/>
    </source>
</evidence>
<evidence type="ECO:0000313" key="7">
    <source>
        <dbReference type="Proteomes" id="UP000246351"/>
    </source>
</evidence>
<dbReference type="OrthoDB" id="2414433at2"/>
<dbReference type="RefSeq" id="WP_014614381.1">
    <property type="nucleotide sequence ID" value="NZ_AP019372.1"/>
</dbReference>
<dbReference type="Proteomes" id="UP000600220">
    <property type="component" value="Unassembled WGS sequence"/>
</dbReference>
<dbReference type="EMBL" id="QEIT01000035">
    <property type="protein sequence ID" value="PWZ74603.1"/>
    <property type="molecule type" value="Genomic_DNA"/>
</dbReference>
<dbReference type="Pfam" id="PF13038">
    <property type="entry name" value="DUF3899"/>
    <property type="match status" value="1"/>
</dbReference>
<reference evidence="3 10" key="4">
    <citation type="submission" date="2018-11" db="EMBL/GenBank/DDBJ databases">
        <authorList>
            <consortium name="Veterinary Laboratory Investigation and Response Network"/>
        </authorList>
    </citation>
    <scope>NUCLEOTIDE SEQUENCE [LARGE SCALE GENOMIC DNA]</scope>
    <source>
        <strain evidence="3 10">SPSE-18-VL-LA-PA-Ryan-0021</strain>
    </source>
</reference>
<feature type="transmembrane region" description="Helical" evidence="1">
    <location>
        <begin position="103"/>
        <end position="124"/>
    </location>
</feature>
<keyword evidence="1" id="KW-0812">Transmembrane</keyword>
<keyword evidence="10" id="KW-1185">Reference proteome</keyword>